<reference evidence="2" key="1">
    <citation type="journal article" date="2014" name="Int. J. Syst. Evol. Microbiol.">
        <title>Complete genome of a new Firmicutes species belonging to the dominant human colonic microbiota ('Ruminococcus bicirculans') reveals two chromosomes and a selective capacity to utilize plant glucans.</title>
        <authorList>
            <consortium name="NISC Comparative Sequencing Program"/>
            <person name="Wegmann U."/>
            <person name="Louis P."/>
            <person name="Goesmann A."/>
            <person name="Henrissat B."/>
            <person name="Duncan S.H."/>
            <person name="Flint H.J."/>
        </authorList>
    </citation>
    <scope>NUCLEOTIDE SEQUENCE</scope>
    <source>
        <strain evidence="2">NBRC 109915</strain>
    </source>
</reference>
<dbReference type="EMBL" id="BSNL01000007">
    <property type="protein sequence ID" value="GLQ29167.1"/>
    <property type="molecule type" value="Genomic_DNA"/>
</dbReference>
<reference evidence="2" key="2">
    <citation type="submission" date="2023-01" db="EMBL/GenBank/DDBJ databases">
        <title>Draft genome sequence of Sulfitobacter pacificus strain NBRC 109915.</title>
        <authorList>
            <person name="Sun Q."/>
            <person name="Mori K."/>
        </authorList>
    </citation>
    <scope>NUCLEOTIDE SEQUENCE</scope>
    <source>
        <strain evidence="2">NBRC 109915</strain>
    </source>
</reference>
<feature type="transmembrane region" description="Helical" evidence="1">
    <location>
        <begin position="95"/>
        <end position="114"/>
    </location>
</feature>
<keyword evidence="3" id="KW-1185">Reference proteome</keyword>
<organism evidence="2 3">
    <name type="scientific">Sulfitobacter pacificus</name>
    <dbReference type="NCBI Taxonomy" id="1499314"/>
    <lineage>
        <taxon>Bacteria</taxon>
        <taxon>Pseudomonadati</taxon>
        <taxon>Pseudomonadota</taxon>
        <taxon>Alphaproteobacteria</taxon>
        <taxon>Rhodobacterales</taxon>
        <taxon>Roseobacteraceae</taxon>
        <taxon>Sulfitobacter</taxon>
    </lineage>
</organism>
<evidence type="ECO:0000313" key="2">
    <source>
        <dbReference type="EMBL" id="GLQ29167.1"/>
    </source>
</evidence>
<keyword evidence="1" id="KW-0812">Transmembrane</keyword>
<feature type="transmembrane region" description="Helical" evidence="1">
    <location>
        <begin position="159"/>
        <end position="179"/>
    </location>
</feature>
<dbReference type="Proteomes" id="UP001161388">
    <property type="component" value="Unassembled WGS sequence"/>
</dbReference>
<comment type="caution">
    <text evidence="2">The sequence shown here is derived from an EMBL/GenBank/DDBJ whole genome shotgun (WGS) entry which is preliminary data.</text>
</comment>
<feature type="transmembrane region" description="Helical" evidence="1">
    <location>
        <begin position="55"/>
        <end position="75"/>
    </location>
</feature>
<name>A0ABQ5VQH4_9RHOB</name>
<gene>
    <name evidence="2" type="ORF">GCM10007927_39700</name>
</gene>
<evidence type="ECO:0000256" key="1">
    <source>
        <dbReference type="SAM" id="Phobius"/>
    </source>
</evidence>
<keyword evidence="1" id="KW-0472">Membrane</keyword>
<protein>
    <recommendedName>
        <fullName evidence="4">Potassium channel domain-containing protein</fullName>
    </recommendedName>
</protein>
<keyword evidence="1" id="KW-1133">Transmembrane helix</keyword>
<dbReference type="Gene3D" id="1.10.287.70">
    <property type="match status" value="1"/>
</dbReference>
<sequence>MWLLSLVEWTKQIFLWAGKQDDAGLRLRRSLAIDVYEVAKWTALIVAVIGTKDSLFWTCLIPYLLASNLFSHFYYHVWKEPESRPFDHVDMQRRLTSFILAFGFMLVGFAYIFLVPLQNEITWPDGAASTGNALFLSVANTFTLTYGGYGPESQLGRTVFVGEIIYAFFFVVIIVATSLPERR</sequence>
<evidence type="ECO:0000313" key="3">
    <source>
        <dbReference type="Proteomes" id="UP001161388"/>
    </source>
</evidence>
<evidence type="ECO:0008006" key="4">
    <source>
        <dbReference type="Google" id="ProtNLM"/>
    </source>
</evidence>
<accession>A0ABQ5VQH4</accession>
<dbReference type="RefSeq" id="WP_284376406.1">
    <property type="nucleotide sequence ID" value="NZ_BSNL01000007.1"/>
</dbReference>
<proteinExistence type="predicted"/>